<keyword evidence="1" id="KW-1133">Transmembrane helix</keyword>
<keyword evidence="1" id="KW-0472">Membrane</keyword>
<keyword evidence="1" id="KW-0812">Transmembrane</keyword>
<evidence type="ECO:0000313" key="3">
    <source>
        <dbReference type="Proteomes" id="UP001501074"/>
    </source>
</evidence>
<dbReference type="Proteomes" id="UP001501074">
    <property type="component" value="Unassembled WGS sequence"/>
</dbReference>
<feature type="transmembrane region" description="Helical" evidence="1">
    <location>
        <begin position="85"/>
        <end position="112"/>
    </location>
</feature>
<feature type="transmembrane region" description="Helical" evidence="1">
    <location>
        <begin position="53"/>
        <end position="73"/>
    </location>
</feature>
<organism evidence="2 3">
    <name type="scientific">Kineosporia mesophila</name>
    <dbReference type="NCBI Taxonomy" id="566012"/>
    <lineage>
        <taxon>Bacteria</taxon>
        <taxon>Bacillati</taxon>
        <taxon>Actinomycetota</taxon>
        <taxon>Actinomycetes</taxon>
        <taxon>Kineosporiales</taxon>
        <taxon>Kineosporiaceae</taxon>
        <taxon>Kineosporia</taxon>
    </lineage>
</organism>
<evidence type="ECO:0000256" key="1">
    <source>
        <dbReference type="SAM" id="Phobius"/>
    </source>
</evidence>
<keyword evidence="3" id="KW-1185">Reference proteome</keyword>
<dbReference type="RefSeq" id="WP_231487987.1">
    <property type="nucleotide sequence ID" value="NZ_BAAAZO010000012.1"/>
</dbReference>
<gene>
    <name evidence="2" type="ORF">GCM10022223_61660</name>
</gene>
<comment type="caution">
    <text evidence="2">The sequence shown here is derived from an EMBL/GenBank/DDBJ whole genome shotgun (WGS) entry which is preliminary data.</text>
</comment>
<protein>
    <recommendedName>
        <fullName evidence="4">DUF1109 domain-containing protein</fullName>
    </recommendedName>
</protein>
<evidence type="ECO:0008006" key="4">
    <source>
        <dbReference type="Google" id="ProtNLM"/>
    </source>
</evidence>
<sequence>MSVLEAAPEKGTRRFDGLWLAGVAALLPAPVSAFIVADMDGPLVVGNSVLRRWHLVGGLLVLGILFVVALWYIRESRRGHRARRLRWRIVAGAITTCAVGAGVLAFLITAFLDMFTTYTVLPQHGADGCRVVVGERSVLLMGEGAIYVLPAGSHSPREVNSYFADDGYRPITFGTYRLTWNGDIAELTVWGMRDQPVDYASEPLSCG</sequence>
<name>A0ABP7AKL7_9ACTN</name>
<reference evidence="3" key="1">
    <citation type="journal article" date="2019" name="Int. J. Syst. Evol. Microbiol.">
        <title>The Global Catalogue of Microorganisms (GCM) 10K type strain sequencing project: providing services to taxonomists for standard genome sequencing and annotation.</title>
        <authorList>
            <consortium name="The Broad Institute Genomics Platform"/>
            <consortium name="The Broad Institute Genome Sequencing Center for Infectious Disease"/>
            <person name="Wu L."/>
            <person name="Ma J."/>
        </authorList>
    </citation>
    <scope>NUCLEOTIDE SEQUENCE [LARGE SCALE GENOMIC DNA]</scope>
    <source>
        <strain evidence="3">JCM 16902</strain>
    </source>
</reference>
<evidence type="ECO:0000313" key="2">
    <source>
        <dbReference type="EMBL" id="GAA3634947.1"/>
    </source>
</evidence>
<proteinExistence type="predicted"/>
<dbReference type="EMBL" id="BAAAZO010000012">
    <property type="protein sequence ID" value="GAA3634947.1"/>
    <property type="molecule type" value="Genomic_DNA"/>
</dbReference>
<accession>A0ABP7AKL7</accession>